<dbReference type="VEuPathDB" id="FungiDB:HMPREF1120_04220"/>
<gene>
    <name evidence="2" type="ORF">HMPREF1120_04220</name>
</gene>
<reference evidence="2" key="1">
    <citation type="submission" date="2011-07" db="EMBL/GenBank/DDBJ databases">
        <title>The Genome Sequence of Exophiala (Wangiella) dermatitidis NIH/UT8656.</title>
        <authorList>
            <consortium name="The Broad Institute Genome Sequencing Platform"/>
            <person name="Cuomo C."/>
            <person name="Wang Z."/>
            <person name="Hunicke-Smith S."/>
            <person name="Szanislo P.J."/>
            <person name="Earl A."/>
            <person name="Young S.K."/>
            <person name="Zeng Q."/>
            <person name="Gargeya S."/>
            <person name="Fitzgerald M."/>
            <person name="Haas B."/>
            <person name="Abouelleil A."/>
            <person name="Alvarado L."/>
            <person name="Arachchi H.M."/>
            <person name="Berlin A."/>
            <person name="Brown A."/>
            <person name="Chapman S.B."/>
            <person name="Chen Z."/>
            <person name="Dunbar C."/>
            <person name="Freedman E."/>
            <person name="Gearin G."/>
            <person name="Gellesch M."/>
            <person name="Goldberg J."/>
            <person name="Griggs A."/>
            <person name="Gujja S."/>
            <person name="Heiman D."/>
            <person name="Howarth C."/>
            <person name="Larson L."/>
            <person name="Lui A."/>
            <person name="MacDonald P.J.P."/>
            <person name="Montmayeur A."/>
            <person name="Murphy C."/>
            <person name="Neiman D."/>
            <person name="Pearson M."/>
            <person name="Priest M."/>
            <person name="Roberts A."/>
            <person name="Saif S."/>
            <person name="Shea T."/>
            <person name="Shenoy N."/>
            <person name="Sisk P."/>
            <person name="Stolte C."/>
            <person name="Sykes S."/>
            <person name="Wortman J."/>
            <person name="Nusbaum C."/>
            <person name="Birren B."/>
        </authorList>
    </citation>
    <scope>NUCLEOTIDE SEQUENCE</scope>
    <source>
        <strain evidence="2">NIH/UT8656</strain>
    </source>
</reference>
<evidence type="ECO:0000256" key="1">
    <source>
        <dbReference type="SAM" id="MobiDB-lite"/>
    </source>
</evidence>
<feature type="compositionally biased region" description="Basic and acidic residues" evidence="1">
    <location>
        <begin position="60"/>
        <end position="71"/>
    </location>
</feature>
<dbReference type="RefSeq" id="XP_009156583.1">
    <property type="nucleotide sequence ID" value="XM_009158335.1"/>
</dbReference>
<accession>H6BWW6</accession>
<dbReference type="GeneID" id="20308859"/>
<feature type="compositionally biased region" description="Basic and acidic residues" evidence="1">
    <location>
        <begin position="1"/>
        <end position="14"/>
    </location>
</feature>
<name>H6BWW6_EXODN</name>
<keyword evidence="3" id="KW-1185">Reference proteome</keyword>
<dbReference type="InParanoid" id="H6BWW6"/>
<dbReference type="OrthoDB" id="4156372at2759"/>
<organism evidence="2 3">
    <name type="scientific">Exophiala dermatitidis (strain ATCC 34100 / CBS 525.76 / NIH/UT8656)</name>
    <name type="common">Black yeast</name>
    <name type="synonym">Wangiella dermatitidis</name>
    <dbReference type="NCBI Taxonomy" id="858893"/>
    <lineage>
        <taxon>Eukaryota</taxon>
        <taxon>Fungi</taxon>
        <taxon>Dikarya</taxon>
        <taxon>Ascomycota</taxon>
        <taxon>Pezizomycotina</taxon>
        <taxon>Eurotiomycetes</taxon>
        <taxon>Chaetothyriomycetidae</taxon>
        <taxon>Chaetothyriales</taxon>
        <taxon>Herpotrichiellaceae</taxon>
        <taxon>Exophiala</taxon>
    </lineage>
</organism>
<evidence type="ECO:0000313" key="2">
    <source>
        <dbReference type="EMBL" id="EHY56122.1"/>
    </source>
</evidence>
<proteinExistence type="predicted"/>
<feature type="compositionally biased region" description="Basic and acidic residues" evidence="1">
    <location>
        <begin position="38"/>
        <end position="49"/>
    </location>
</feature>
<protein>
    <submittedName>
        <fullName evidence="2">Uncharacterized protein</fullName>
    </submittedName>
</protein>
<dbReference type="Proteomes" id="UP000007304">
    <property type="component" value="Unassembled WGS sequence"/>
</dbReference>
<dbReference type="AlphaFoldDB" id="H6BWW6"/>
<feature type="compositionally biased region" description="Basic and acidic residues" evidence="1">
    <location>
        <begin position="83"/>
        <end position="101"/>
    </location>
</feature>
<dbReference type="HOGENOM" id="CLU_115531_0_0_1"/>
<feature type="compositionally biased region" description="Polar residues" evidence="1">
    <location>
        <begin position="175"/>
        <end position="187"/>
    </location>
</feature>
<dbReference type="OMA" id="NENNMGP"/>
<dbReference type="EMBL" id="JH226132">
    <property type="protein sequence ID" value="EHY56122.1"/>
    <property type="molecule type" value="Genomic_DNA"/>
</dbReference>
<sequence>MTRRDSHSSTERPDTGAFESPPASPSMSRRSTEPVPTGHRERRDSKLGRIVDSIRSSISQEHEKLFGDKSEHHHKKYQATVAERLEKLREQDQTRRKRVEEEMASDPEINETVSPAIEARERSEVNENNMGPTSHERVRRDSWGWPGLGTYEPQPASLDDDATPRRKSSMKMTKEQQAAQRSRTESATYEAIDNAAEAETFGWPGIGDFPSRK</sequence>
<feature type="region of interest" description="Disordered" evidence="1">
    <location>
        <begin position="1"/>
        <end position="188"/>
    </location>
</feature>
<evidence type="ECO:0000313" key="3">
    <source>
        <dbReference type="Proteomes" id="UP000007304"/>
    </source>
</evidence>